<keyword evidence="2" id="KW-1185">Reference proteome</keyword>
<name>A0A840VG46_9PROT</name>
<evidence type="ECO:0000313" key="1">
    <source>
        <dbReference type="EMBL" id="MBB5372185.1"/>
    </source>
</evidence>
<dbReference type="RefSeq" id="WP_183265172.1">
    <property type="nucleotide sequence ID" value="NZ_JACHFJ010000001.1"/>
</dbReference>
<proteinExistence type="predicted"/>
<sequence>MKAGFGNFDEPMVIGGVSVRLLDLLNKVIERNIKANAGKIPAQDSHEIHFAIAAQLLLASPRTPGVYAMESYFEVPAYFVELEKRQFRVESREG</sequence>
<accession>A0A840VG46</accession>
<dbReference type="EMBL" id="JACHFJ010000001">
    <property type="protein sequence ID" value="MBB5372185.1"/>
    <property type="molecule type" value="Genomic_DNA"/>
</dbReference>
<protein>
    <submittedName>
        <fullName evidence="1">Uncharacterized protein</fullName>
    </submittedName>
</protein>
<dbReference type="AlphaFoldDB" id="A0A840VG46"/>
<comment type="caution">
    <text evidence="1">The sequence shown here is derived from an EMBL/GenBank/DDBJ whole genome shotgun (WGS) entry which is preliminary data.</text>
</comment>
<dbReference type="Proteomes" id="UP000553706">
    <property type="component" value="Unassembled WGS sequence"/>
</dbReference>
<reference evidence="1 2" key="1">
    <citation type="submission" date="2020-08" db="EMBL/GenBank/DDBJ databases">
        <title>Genomic Encyclopedia of Type Strains, Phase IV (KMG-IV): sequencing the most valuable type-strain genomes for metagenomic binning, comparative biology and taxonomic classification.</title>
        <authorList>
            <person name="Goeker M."/>
        </authorList>
    </citation>
    <scope>NUCLEOTIDE SEQUENCE [LARGE SCALE GENOMIC DNA]</scope>
    <source>
        <strain evidence="1 2">DSM 27026</strain>
    </source>
</reference>
<organism evidence="1 2">
    <name type="scientific">Acidocella aromatica</name>
    <dbReference type="NCBI Taxonomy" id="1303579"/>
    <lineage>
        <taxon>Bacteria</taxon>
        <taxon>Pseudomonadati</taxon>
        <taxon>Pseudomonadota</taxon>
        <taxon>Alphaproteobacteria</taxon>
        <taxon>Acetobacterales</taxon>
        <taxon>Acidocellaceae</taxon>
        <taxon>Acidocella</taxon>
    </lineage>
</organism>
<gene>
    <name evidence="1" type="ORF">HNP71_000409</name>
</gene>
<evidence type="ECO:0000313" key="2">
    <source>
        <dbReference type="Proteomes" id="UP000553706"/>
    </source>
</evidence>